<keyword evidence="1 2" id="KW-0597">Phosphoprotein</keyword>
<dbReference type="PANTHER" id="PTHR44591">
    <property type="entry name" value="STRESS RESPONSE REGULATOR PROTEIN 1"/>
    <property type="match status" value="1"/>
</dbReference>
<dbReference type="EMBL" id="BMPF01000003">
    <property type="protein sequence ID" value="GGL37566.1"/>
    <property type="molecule type" value="Genomic_DNA"/>
</dbReference>
<feature type="domain" description="Response regulatory" evidence="3">
    <location>
        <begin position="5"/>
        <end position="120"/>
    </location>
</feature>
<evidence type="ECO:0000256" key="1">
    <source>
        <dbReference type="ARBA" id="ARBA00022553"/>
    </source>
</evidence>
<name>A0A830FBF0_9EURY</name>
<comment type="caution">
    <text evidence="4">The sequence shown here is derived from an EMBL/GenBank/DDBJ whole genome shotgun (WGS) entry which is preliminary data.</text>
</comment>
<feature type="modified residue" description="4-aspartylphosphate" evidence="2">
    <location>
        <position position="55"/>
    </location>
</feature>
<dbReference type="CDD" id="cd00156">
    <property type="entry name" value="REC"/>
    <property type="match status" value="1"/>
</dbReference>
<sequence length="122" mass="13276">MPTGTVLYVDDDRDFAELVELRLSRDIDYAVESVRTGDAALERLEDGNVVCLVLDYRLPGTSGPELLAEVTERHPRLPVVFFTGMDDPETASEMREAGAAAFVQKDVGSFGTLADAIREAVA</sequence>
<dbReference type="RefSeq" id="WP_188883744.1">
    <property type="nucleotide sequence ID" value="NZ_BMPF01000003.1"/>
</dbReference>
<dbReference type="PROSITE" id="PS50110">
    <property type="entry name" value="RESPONSE_REGULATORY"/>
    <property type="match status" value="1"/>
</dbReference>
<dbReference type="AlphaFoldDB" id="A0A830FBF0"/>
<dbReference type="InterPro" id="IPR050595">
    <property type="entry name" value="Bact_response_regulator"/>
</dbReference>
<accession>A0A830FBF0</accession>
<evidence type="ECO:0000313" key="4">
    <source>
        <dbReference type="EMBL" id="GGL37566.1"/>
    </source>
</evidence>
<evidence type="ECO:0000313" key="5">
    <source>
        <dbReference type="Proteomes" id="UP000628840"/>
    </source>
</evidence>
<dbReference type="InterPro" id="IPR011006">
    <property type="entry name" value="CheY-like_superfamily"/>
</dbReference>
<gene>
    <name evidence="4" type="ORF">GCM10009037_21420</name>
</gene>
<protein>
    <recommendedName>
        <fullName evidence="3">Response regulatory domain-containing protein</fullName>
    </recommendedName>
</protein>
<organism evidence="4 5">
    <name type="scientific">Halarchaeum grantii</name>
    <dbReference type="NCBI Taxonomy" id="1193105"/>
    <lineage>
        <taxon>Archaea</taxon>
        <taxon>Methanobacteriati</taxon>
        <taxon>Methanobacteriota</taxon>
        <taxon>Stenosarchaea group</taxon>
        <taxon>Halobacteria</taxon>
        <taxon>Halobacteriales</taxon>
        <taxon>Halobacteriaceae</taxon>
    </lineage>
</organism>
<dbReference type="Proteomes" id="UP000628840">
    <property type="component" value="Unassembled WGS sequence"/>
</dbReference>
<dbReference type="Pfam" id="PF00072">
    <property type="entry name" value="Response_reg"/>
    <property type="match status" value="1"/>
</dbReference>
<evidence type="ECO:0000256" key="2">
    <source>
        <dbReference type="PROSITE-ProRule" id="PRU00169"/>
    </source>
</evidence>
<reference evidence="4 5" key="1">
    <citation type="journal article" date="2019" name="Int. J. Syst. Evol. Microbiol.">
        <title>The Global Catalogue of Microorganisms (GCM) 10K type strain sequencing project: providing services to taxonomists for standard genome sequencing and annotation.</title>
        <authorList>
            <consortium name="The Broad Institute Genomics Platform"/>
            <consortium name="The Broad Institute Genome Sequencing Center for Infectious Disease"/>
            <person name="Wu L."/>
            <person name="Ma J."/>
        </authorList>
    </citation>
    <scope>NUCLEOTIDE SEQUENCE [LARGE SCALE GENOMIC DNA]</scope>
    <source>
        <strain evidence="4 5">JCM 19585</strain>
    </source>
</reference>
<dbReference type="SUPFAM" id="SSF52172">
    <property type="entry name" value="CheY-like"/>
    <property type="match status" value="1"/>
</dbReference>
<dbReference type="PANTHER" id="PTHR44591:SF3">
    <property type="entry name" value="RESPONSE REGULATORY DOMAIN-CONTAINING PROTEIN"/>
    <property type="match status" value="1"/>
</dbReference>
<dbReference type="InterPro" id="IPR001789">
    <property type="entry name" value="Sig_transdc_resp-reg_receiver"/>
</dbReference>
<dbReference type="SMART" id="SM00448">
    <property type="entry name" value="REC"/>
    <property type="match status" value="1"/>
</dbReference>
<dbReference type="Gene3D" id="3.40.50.2300">
    <property type="match status" value="1"/>
</dbReference>
<dbReference type="OrthoDB" id="8127at2157"/>
<evidence type="ECO:0000259" key="3">
    <source>
        <dbReference type="PROSITE" id="PS50110"/>
    </source>
</evidence>
<keyword evidence="5" id="KW-1185">Reference proteome</keyword>
<dbReference type="GO" id="GO:0000160">
    <property type="term" value="P:phosphorelay signal transduction system"/>
    <property type="evidence" value="ECO:0007669"/>
    <property type="project" value="InterPro"/>
</dbReference>
<proteinExistence type="predicted"/>